<dbReference type="Proteomes" id="UP000663874">
    <property type="component" value="Unassembled WGS sequence"/>
</dbReference>
<accession>A0A820LCY5</accession>
<protein>
    <submittedName>
        <fullName evidence="2">Uncharacterized protein</fullName>
    </submittedName>
</protein>
<evidence type="ECO:0000256" key="1">
    <source>
        <dbReference type="SAM" id="MobiDB-lite"/>
    </source>
</evidence>
<organism evidence="2 3">
    <name type="scientific">Rotaria sordida</name>
    <dbReference type="NCBI Taxonomy" id="392033"/>
    <lineage>
        <taxon>Eukaryota</taxon>
        <taxon>Metazoa</taxon>
        <taxon>Spiralia</taxon>
        <taxon>Gnathifera</taxon>
        <taxon>Rotifera</taxon>
        <taxon>Eurotatoria</taxon>
        <taxon>Bdelloidea</taxon>
        <taxon>Philodinida</taxon>
        <taxon>Philodinidae</taxon>
        <taxon>Rotaria</taxon>
    </lineage>
</organism>
<reference evidence="2" key="1">
    <citation type="submission" date="2021-02" db="EMBL/GenBank/DDBJ databases">
        <authorList>
            <person name="Nowell W R."/>
        </authorList>
    </citation>
    <scope>NUCLEOTIDE SEQUENCE</scope>
</reference>
<feature type="region of interest" description="Disordered" evidence="1">
    <location>
        <begin position="1"/>
        <end position="31"/>
    </location>
</feature>
<dbReference type="AlphaFoldDB" id="A0A820LCY5"/>
<evidence type="ECO:0000313" key="2">
    <source>
        <dbReference type="EMBL" id="CAF4351903.1"/>
    </source>
</evidence>
<feature type="compositionally biased region" description="Polar residues" evidence="1">
    <location>
        <begin position="13"/>
        <end position="31"/>
    </location>
</feature>
<comment type="caution">
    <text evidence="2">The sequence shown here is derived from an EMBL/GenBank/DDBJ whole genome shotgun (WGS) entry which is preliminary data.</text>
</comment>
<sequence>MSNMSANDPKLTVYSSKAETPSMKKISSNANEAKECRGQDYLLI</sequence>
<gene>
    <name evidence="2" type="ORF">FNK824_LOCUS42371</name>
</gene>
<proteinExistence type="predicted"/>
<evidence type="ECO:0000313" key="3">
    <source>
        <dbReference type="Proteomes" id="UP000663874"/>
    </source>
</evidence>
<feature type="non-terminal residue" evidence="2">
    <location>
        <position position="44"/>
    </location>
</feature>
<name>A0A820LCY5_9BILA</name>
<dbReference type="EMBL" id="CAJOBE010049329">
    <property type="protein sequence ID" value="CAF4351903.1"/>
    <property type="molecule type" value="Genomic_DNA"/>
</dbReference>